<keyword evidence="2 7" id="KW-0963">Cytoplasm</keyword>
<dbReference type="InterPro" id="IPR029063">
    <property type="entry name" value="SAM-dependent_MTases_sf"/>
</dbReference>
<keyword evidence="3 7" id="KW-0698">rRNA processing</keyword>
<dbReference type="HAMAP" id="MF_01007">
    <property type="entry name" value="16SrRNA_methyltr_H"/>
    <property type="match status" value="1"/>
</dbReference>
<dbReference type="InterPro" id="IPR002903">
    <property type="entry name" value="RsmH"/>
</dbReference>
<dbReference type="AlphaFoldDB" id="A0A2N3G6F7"/>
<evidence type="ECO:0000256" key="5">
    <source>
        <dbReference type="ARBA" id="ARBA00022679"/>
    </source>
</evidence>
<dbReference type="EMBL" id="PHEX01000027">
    <property type="protein sequence ID" value="PKQ28202.1"/>
    <property type="molecule type" value="Genomic_DNA"/>
</dbReference>
<dbReference type="FunFam" id="1.10.150.170:FF:000001">
    <property type="entry name" value="Ribosomal RNA small subunit methyltransferase H"/>
    <property type="match status" value="1"/>
</dbReference>
<dbReference type="Gene3D" id="3.40.50.150">
    <property type="entry name" value="Vaccinia Virus protein VP39"/>
    <property type="match status" value="1"/>
</dbReference>
<protein>
    <recommendedName>
        <fullName evidence="7">Ribosomal RNA small subunit methyltransferase H</fullName>
        <ecNumber evidence="7">2.1.1.199</ecNumber>
    </recommendedName>
    <alternativeName>
        <fullName evidence="7">16S rRNA m(4)C1402 methyltransferase</fullName>
    </alternativeName>
    <alternativeName>
        <fullName evidence="7">rRNA (cytosine-N(4)-)-methyltransferase RsmH</fullName>
    </alternativeName>
</protein>
<evidence type="ECO:0000256" key="1">
    <source>
        <dbReference type="ARBA" id="ARBA00010396"/>
    </source>
</evidence>
<accession>A0A2N3G6F7</accession>
<evidence type="ECO:0000256" key="8">
    <source>
        <dbReference type="SAM" id="MobiDB-lite"/>
    </source>
</evidence>
<comment type="subcellular location">
    <subcellularLocation>
        <location evidence="7">Cytoplasm</location>
    </subcellularLocation>
</comment>
<feature type="binding site" evidence="7">
    <location>
        <begin position="40"/>
        <end position="42"/>
    </location>
    <ligand>
        <name>S-adenosyl-L-methionine</name>
        <dbReference type="ChEBI" id="CHEBI:59789"/>
    </ligand>
</feature>
<feature type="binding site" evidence="7">
    <location>
        <position position="60"/>
    </location>
    <ligand>
        <name>S-adenosyl-L-methionine</name>
        <dbReference type="ChEBI" id="CHEBI:59789"/>
    </ligand>
</feature>
<evidence type="ECO:0000256" key="3">
    <source>
        <dbReference type="ARBA" id="ARBA00022552"/>
    </source>
</evidence>
<organism evidence="9 10">
    <name type="scientific">Candidatus Anoxymicrobium japonicum</name>
    <dbReference type="NCBI Taxonomy" id="2013648"/>
    <lineage>
        <taxon>Bacteria</taxon>
        <taxon>Bacillati</taxon>
        <taxon>Actinomycetota</taxon>
        <taxon>Candidatus Geothermincolia</taxon>
        <taxon>Candidatus Geothermincolales</taxon>
        <taxon>Candidatus Anoxymicrobiaceae</taxon>
        <taxon>Candidatus Anoxymicrobium</taxon>
    </lineage>
</organism>
<keyword evidence="4 7" id="KW-0489">Methyltransferase</keyword>
<keyword evidence="6 7" id="KW-0949">S-adenosyl-L-methionine</keyword>
<evidence type="ECO:0000313" key="9">
    <source>
        <dbReference type="EMBL" id="PKQ28202.1"/>
    </source>
</evidence>
<evidence type="ECO:0000256" key="6">
    <source>
        <dbReference type="ARBA" id="ARBA00022691"/>
    </source>
</evidence>
<dbReference type="PANTHER" id="PTHR11265:SF0">
    <property type="entry name" value="12S RRNA N4-METHYLCYTIDINE METHYLTRANSFERASE"/>
    <property type="match status" value="1"/>
</dbReference>
<comment type="caution">
    <text evidence="9">The sequence shown here is derived from an EMBL/GenBank/DDBJ whole genome shotgun (WGS) entry which is preliminary data.</text>
</comment>
<dbReference type="InterPro" id="IPR023397">
    <property type="entry name" value="SAM-dep_MeTrfase_MraW_recog"/>
</dbReference>
<feature type="binding site" evidence="7">
    <location>
        <position position="115"/>
    </location>
    <ligand>
        <name>S-adenosyl-L-methionine</name>
        <dbReference type="ChEBI" id="CHEBI:59789"/>
    </ligand>
</feature>
<name>A0A2N3G6F7_9ACTN</name>
<dbReference type="GO" id="GO:0070475">
    <property type="term" value="P:rRNA base methylation"/>
    <property type="evidence" value="ECO:0007669"/>
    <property type="project" value="UniProtKB-UniRule"/>
</dbReference>
<dbReference type="GO" id="GO:0071424">
    <property type="term" value="F:rRNA (cytosine-N4-)-methyltransferase activity"/>
    <property type="evidence" value="ECO:0007669"/>
    <property type="project" value="UniProtKB-UniRule"/>
</dbReference>
<dbReference type="Gene3D" id="1.10.150.170">
    <property type="entry name" value="Putative methyltransferase TM0872, insert domain"/>
    <property type="match status" value="1"/>
</dbReference>
<dbReference type="SUPFAM" id="SSF53335">
    <property type="entry name" value="S-adenosyl-L-methionine-dependent methyltransferases"/>
    <property type="match status" value="1"/>
</dbReference>
<feature type="compositionally biased region" description="Basic residues" evidence="8">
    <location>
        <begin position="305"/>
        <end position="318"/>
    </location>
</feature>
<feature type="binding site" evidence="7">
    <location>
        <position position="87"/>
    </location>
    <ligand>
        <name>S-adenosyl-L-methionine</name>
        <dbReference type="ChEBI" id="CHEBI:59789"/>
    </ligand>
</feature>
<dbReference type="GO" id="GO:0005737">
    <property type="term" value="C:cytoplasm"/>
    <property type="evidence" value="ECO:0007669"/>
    <property type="project" value="UniProtKB-SubCell"/>
</dbReference>
<sequence length="318" mass="35166">MTVDTIGEAGEHKPVMVDEVLCYLNPQKGEVIVDGTIGDGGHAESILEHIVPGGRLIGIDRDPAAIARASRRLGKMAEAVCYHRENFRSFKSVIGGEGIDKVDGILLDLGVSSMQLDDPSRGFSFRHDGPIDMRMDPDAGRSAAEIVNEESEDELTRILYVFGEERWARRIAKFIVEARERRPIRTTGELEQIVKDAVPAGARRGGKHPARRTFQALRIAVNNELENLKNGIIEGIECLAPSGRIVVLSYQSLEDRIVKSTFNSLAKGTGYPPDLSLLMPRILDLLTRKPVRPTPQEMEENPRSKSAKLRAAVRNKDL</sequence>
<feature type="binding site" evidence="7">
    <location>
        <position position="108"/>
    </location>
    <ligand>
        <name>S-adenosyl-L-methionine</name>
        <dbReference type="ChEBI" id="CHEBI:59789"/>
    </ligand>
</feature>
<evidence type="ECO:0000256" key="7">
    <source>
        <dbReference type="HAMAP-Rule" id="MF_01007"/>
    </source>
</evidence>
<feature type="region of interest" description="Disordered" evidence="8">
    <location>
        <begin position="290"/>
        <end position="318"/>
    </location>
</feature>
<reference evidence="9 10" key="1">
    <citation type="journal article" date="2017" name="ISME J.">
        <title>Potential for microbial H2 and metal transformations associated with novel bacteria and archaea in deep terrestrial subsurface sediments.</title>
        <authorList>
            <person name="Hernsdorf A.W."/>
            <person name="Amano Y."/>
            <person name="Miyakawa K."/>
            <person name="Ise K."/>
            <person name="Suzuki Y."/>
            <person name="Anantharaman K."/>
            <person name="Probst A."/>
            <person name="Burstein D."/>
            <person name="Thomas B.C."/>
            <person name="Banfield J.F."/>
        </authorList>
    </citation>
    <scope>NUCLEOTIDE SEQUENCE [LARGE SCALE GENOMIC DNA]</scope>
    <source>
        <strain evidence="9">HGW-Actinobacteria-3</strain>
    </source>
</reference>
<evidence type="ECO:0000256" key="2">
    <source>
        <dbReference type="ARBA" id="ARBA00022490"/>
    </source>
</evidence>
<dbReference type="EC" id="2.1.1.199" evidence="7"/>
<dbReference type="Proteomes" id="UP000233654">
    <property type="component" value="Unassembled WGS sequence"/>
</dbReference>
<dbReference type="Pfam" id="PF01795">
    <property type="entry name" value="Methyltransf_5"/>
    <property type="match status" value="1"/>
</dbReference>
<evidence type="ECO:0000313" key="10">
    <source>
        <dbReference type="Proteomes" id="UP000233654"/>
    </source>
</evidence>
<dbReference type="PIRSF" id="PIRSF004486">
    <property type="entry name" value="MraW"/>
    <property type="match status" value="1"/>
</dbReference>
<keyword evidence="5 7" id="KW-0808">Transferase</keyword>
<dbReference type="PANTHER" id="PTHR11265">
    <property type="entry name" value="S-ADENOSYL-METHYLTRANSFERASE MRAW"/>
    <property type="match status" value="1"/>
</dbReference>
<comment type="similarity">
    <text evidence="1 7">Belongs to the methyltransferase superfamily. RsmH family.</text>
</comment>
<comment type="catalytic activity">
    <reaction evidence="7">
        <text>cytidine(1402) in 16S rRNA + S-adenosyl-L-methionine = N(4)-methylcytidine(1402) in 16S rRNA + S-adenosyl-L-homocysteine + H(+)</text>
        <dbReference type="Rhea" id="RHEA:42928"/>
        <dbReference type="Rhea" id="RHEA-COMP:10286"/>
        <dbReference type="Rhea" id="RHEA-COMP:10287"/>
        <dbReference type="ChEBI" id="CHEBI:15378"/>
        <dbReference type="ChEBI" id="CHEBI:57856"/>
        <dbReference type="ChEBI" id="CHEBI:59789"/>
        <dbReference type="ChEBI" id="CHEBI:74506"/>
        <dbReference type="ChEBI" id="CHEBI:82748"/>
        <dbReference type="EC" id="2.1.1.199"/>
    </reaction>
</comment>
<comment type="function">
    <text evidence="7">Specifically methylates the N4 position of cytidine in position 1402 (C1402) of 16S rRNA.</text>
</comment>
<dbReference type="SUPFAM" id="SSF81799">
    <property type="entry name" value="Putative methyltransferase TM0872, insert domain"/>
    <property type="match status" value="1"/>
</dbReference>
<proteinExistence type="inferred from homology"/>
<evidence type="ECO:0000256" key="4">
    <source>
        <dbReference type="ARBA" id="ARBA00022603"/>
    </source>
</evidence>
<dbReference type="NCBIfam" id="TIGR00006">
    <property type="entry name" value="16S rRNA (cytosine(1402)-N(4))-methyltransferase RsmH"/>
    <property type="match status" value="1"/>
</dbReference>
<gene>
    <name evidence="7" type="primary">rsmH</name>
    <name evidence="9" type="ORF">CVT63_03915</name>
</gene>